<dbReference type="KEGG" id="tvi:Thivi_0015"/>
<evidence type="ECO:0000256" key="7">
    <source>
        <dbReference type="ARBA" id="ARBA00023264"/>
    </source>
</evidence>
<dbReference type="STRING" id="765911.Thivi_0015"/>
<evidence type="ECO:0000256" key="3">
    <source>
        <dbReference type="ARBA" id="ARBA00022516"/>
    </source>
</evidence>
<keyword evidence="2 10" id="KW-0963">Cytoplasm</keyword>
<keyword evidence="11" id="KW-0012">Acyltransferase</keyword>
<dbReference type="GO" id="GO:0043811">
    <property type="term" value="F:phosphate:acyl-[acyl carrier protein] acyltransferase activity"/>
    <property type="evidence" value="ECO:0007669"/>
    <property type="project" value="UniProtKB-UniRule"/>
</dbReference>
<dbReference type="InterPro" id="IPR003664">
    <property type="entry name" value="FA_synthesis"/>
</dbReference>
<dbReference type="EC" id="2.3.1.274" evidence="8 10"/>
<dbReference type="GO" id="GO:0006633">
    <property type="term" value="P:fatty acid biosynthetic process"/>
    <property type="evidence" value="ECO:0007669"/>
    <property type="project" value="UniProtKB-UniRule"/>
</dbReference>
<name>I3Y539_THIV6</name>
<dbReference type="UniPathway" id="UPA00085"/>
<evidence type="ECO:0000313" key="12">
    <source>
        <dbReference type="Proteomes" id="UP000006062"/>
    </source>
</evidence>
<dbReference type="HAMAP" id="MF_00019">
    <property type="entry name" value="PlsX"/>
    <property type="match status" value="1"/>
</dbReference>
<comment type="subunit">
    <text evidence="9 10">Homodimer. Probably interacts with PlsY.</text>
</comment>
<keyword evidence="6 10" id="KW-0594">Phospholipid biosynthesis</keyword>
<accession>I3Y539</accession>
<dbReference type="GO" id="GO:0005737">
    <property type="term" value="C:cytoplasm"/>
    <property type="evidence" value="ECO:0007669"/>
    <property type="project" value="UniProtKB-SubCell"/>
</dbReference>
<evidence type="ECO:0000256" key="4">
    <source>
        <dbReference type="ARBA" id="ARBA00022679"/>
    </source>
</evidence>
<evidence type="ECO:0000256" key="9">
    <source>
        <dbReference type="ARBA" id="ARBA00046608"/>
    </source>
</evidence>
<dbReference type="GO" id="GO:0008654">
    <property type="term" value="P:phospholipid biosynthetic process"/>
    <property type="evidence" value="ECO:0007669"/>
    <property type="project" value="UniProtKB-KW"/>
</dbReference>
<dbReference type="Proteomes" id="UP000006062">
    <property type="component" value="Chromosome"/>
</dbReference>
<dbReference type="AlphaFoldDB" id="I3Y539"/>
<reference evidence="11 12" key="1">
    <citation type="submission" date="2012-06" db="EMBL/GenBank/DDBJ databases">
        <title>Complete sequence of Thiocystis violascens DSM 198.</title>
        <authorList>
            <consortium name="US DOE Joint Genome Institute"/>
            <person name="Lucas S."/>
            <person name="Han J."/>
            <person name="Lapidus A."/>
            <person name="Cheng J.-F."/>
            <person name="Goodwin L."/>
            <person name="Pitluck S."/>
            <person name="Peters L."/>
            <person name="Ovchinnikova G."/>
            <person name="Teshima H."/>
            <person name="Detter J.C."/>
            <person name="Han C."/>
            <person name="Tapia R."/>
            <person name="Land M."/>
            <person name="Hauser L."/>
            <person name="Kyrpides N."/>
            <person name="Ivanova N."/>
            <person name="Pagani I."/>
            <person name="Vogl K."/>
            <person name="Liu Z."/>
            <person name="Frigaard N.-U."/>
            <person name="Bryant D."/>
            <person name="Woyke T."/>
        </authorList>
    </citation>
    <scope>NUCLEOTIDE SEQUENCE [LARGE SCALE GENOMIC DNA]</scope>
    <source>
        <strain evidence="12">ATCC 17096 / DSM 198 / 6111</strain>
    </source>
</reference>
<evidence type="ECO:0000256" key="10">
    <source>
        <dbReference type="HAMAP-Rule" id="MF_00019"/>
    </source>
</evidence>
<keyword evidence="5 10" id="KW-0443">Lipid metabolism</keyword>
<evidence type="ECO:0000256" key="2">
    <source>
        <dbReference type="ARBA" id="ARBA00022490"/>
    </source>
</evidence>
<evidence type="ECO:0000313" key="11">
    <source>
        <dbReference type="EMBL" id="AFL72107.1"/>
    </source>
</evidence>
<dbReference type="SUPFAM" id="SSF53659">
    <property type="entry name" value="Isocitrate/Isopropylmalate dehydrogenase-like"/>
    <property type="match status" value="1"/>
</dbReference>
<protein>
    <recommendedName>
        <fullName evidence="8 10">Phosphate acyltransferase</fullName>
        <ecNumber evidence="8 10">2.3.1.274</ecNumber>
    </recommendedName>
    <alternativeName>
        <fullName evidence="10">Acyl-ACP phosphotransacylase</fullName>
    </alternativeName>
    <alternativeName>
        <fullName evidence="10">Acyl-[acyl-carrier-protein]--phosphate acyltransferase</fullName>
    </alternativeName>
    <alternativeName>
        <fullName evidence="10">Phosphate-acyl-ACP acyltransferase</fullName>
    </alternativeName>
</protein>
<dbReference type="EMBL" id="CP003154">
    <property type="protein sequence ID" value="AFL72107.1"/>
    <property type="molecule type" value="Genomic_DNA"/>
</dbReference>
<dbReference type="Gene3D" id="3.40.718.10">
    <property type="entry name" value="Isopropylmalate Dehydrogenase"/>
    <property type="match status" value="1"/>
</dbReference>
<comment type="similarity">
    <text evidence="10">Belongs to the PlsX family.</text>
</comment>
<evidence type="ECO:0000256" key="5">
    <source>
        <dbReference type="ARBA" id="ARBA00023098"/>
    </source>
</evidence>
<dbReference type="PANTHER" id="PTHR30100:SF1">
    <property type="entry name" value="PHOSPHATE ACYLTRANSFERASE"/>
    <property type="match status" value="1"/>
</dbReference>
<dbReference type="PIRSF" id="PIRSF002465">
    <property type="entry name" value="Phsphlp_syn_PlsX"/>
    <property type="match status" value="1"/>
</dbReference>
<comment type="function">
    <text evidence="10">Catalyzes the reversible formation of acyl-phosphate (acyl-PO(4)) from acyl-[acyl-carrier-protein] (acyl-ACP). This enzyme utilizes acyl-ACP as fatty acyl donor, but not acyl-CoA.</text>
</comment>
<organism evidence="11 12">
    <name type="scientific">Thiocystis violascens (strain ATCC 17096 / DSM 198 / 6111)</name>
    <name type="common">Chromatium violascens</name>
    <dbReference type="NCBI Taxonomy" id="765911"/>
    <lineage>
        <taxon>Bacteria</taxon>
        <taxon>Pseudomonadati</taxon>
        <taxon>Pseudomonadota</taxon>
        <taxon>Gammaproteobacteria</taxon>
        <taxon>Chromatiales</taxon>
        <taxon>Chromatiaceae</taxon>
        <taxon>Thiocystis</taxon>
    </lineage>
</organism>
<keyword evidence="7 10" id="KW-1208">Phospholipid metabolism</keyword>
<keyword evidence="3 10" id="KW-0444">Lipid biosynthesis</keyword>
<comment type="catalytic activity">
    <reaction evidence="1 10">
        <text>a fatty acyl-[ACP] + phosphate = an acyl phosphate + holo-[ACP]</text>
        <dbReference type="Rhea" id="RHEA:42292"/>
        <dbReference type="Rhea" id="RHEA-COMP:9685"/>
        <dbReference type="Rhea" id="RHEA-COMP:14125"/>
        <dbReference type="ChEBI" id="CHEBI:43474"/>
        <dbReference type="ChEBI" id="CHEBI:59918"/>
        <dbReference type="ChEBI" id="CHEBI:64479"/>
        <dbReference type="ChEBI" id="CHEBI:138651"/>
        <dbReference type="EC" id="2.3.1.274"/>
    </reaction>
</comment>
<evidence type="ECO:0000256" key="6">
    <source>
        <dbReference type="ARBA" id="ARBA00023209"/>
    </source>
</evidence>
<evidence type="ECO:0000256" key="8">
    <source>
        <dbReference type="ARBA" id="ARBA00024069"/>
    </source>
</evidence>
<comment type="pathway">
    <text evidence="10">Lipid metabolism; phospholipid metabolism.</text>
</comment>
<dbReference type="Pfam" id="PF02504">
    <property type="entry name" value="FA_synthesis"/>
    <property type="match status" value="1"/>
</dbReference>
<comment type="subcellular location">
    <subcellularLocation>
        <location evidence="10">Cytoplasm</location>
    </subcellularLocation>
    <text evidence="10">Associated with the membrane possibly through PlsY.</text>
</comment>
<keyword evidence="4 10" id="KW-0808">Transferase</keyword>
<dbReference type="NCBIfam" id="TIGR00182">
    <property type="entry name" value="plsX"/>
    <property type="match status" value="1"/>
</dbReference>
<sequence length="364" mass="39268">MTGPSRFGIVRLVSSRRDKQVRPAPTCTIALDAMGGDHGPEVVVAAALRFQADNPQVALILVGNEDRINEHLGSASRERIRIHPATQEVAMDESPSKALRGKKDSSMRVAIDLVKDGVADGCVSAGNTGALMATARFVLKMLPNVDRPAIITAVPSVHGHTHMLDLGANVDCTAEHLFQFAVMGSELVSAVDGIARPRVALLNIGQEEIKGNEQVKQAHELLSHSGLNYIGYVEGDGIFLGDLDLVVSDGFVGNVALKCSEGVAKFVRHSLTSQFKRTWFTRLAGLAAMPILKSFRRTMDPRRYNGASLLGLRGIVIKSHGGADVLAFENAIYIAEKEIHADIPRRISEQVGLHLGSEQYRETA</sequence>
<dbReference type="HOGENOM" id="CLU_039379_1_0_6"/>
<gene>
    <name evidence="10" type="primary">plsX</name>
    <name evidence="11" type="ordered locus">Thivi_0015</name>
</gene>
<dbReference type="PANTHER" id="PTHR30100">
    <property type="entry name" value="FATTY ACID/PHOSPHOLIPID SYNTHESIS PROTEIN PLSX"/>
    <property type="match status" value="1"/>
</dbReference>
<evidence type="ECO:0000256" key="1">
    <source>
        <dbReference type="ARBA" id="ARBA00001232"/>
    </source>
</evidence>
<proteinExistence type="inferred from homology"/>
<dbReference type="InterPro" id="IPR012281">
    <property type="entry name" value="Phospholipid_synth_PlsX-like"/>
</dbReference>
<keyword evidence="12" id="KW-1185">Reference proteome</keyword>
<dbReference type="eggNOG" id="COG0416">
    <property type="taxonomic scope" value="Bacteria"/>
</dbReference>